<accession>A0A655API2</accession>
<reference evidence="2 3" key="1">
    <citation type="submission" date="2015-03" db="EMBL/GenBank/DDBJ databases">
        <authorList>
            <consortium name="Pathogen Informatics"/>
        </authorList>
    </citation>
    <scope>NUCLEOTIDE SEQUENCE [LARGE SCALE GENOMIC DNA]</scope>
    <source>
        <strain evidence="2 3">Bir 187</strain>
    </source>
</reference>
<evidence type="ECO:0000313" key="2">
    <source>
        <dbReference type="EMBL" id="CKT93727.1"/>
    </source>
</evidence>
<sequence>MAGVRTPASVMANAPNVADSARLVAGPANAIRKAALGVFASPPSAVTPPNSHNVTLSTDTPARRATTACASS</sequence>
<name>A0A655API2_MYCTX</name>
<organism evidence="2 3">
    <name type="scientific">Mycobacterium tuberculosis</name>
    <dbReference type="NCBI Taxonomy" id="1773"/>
    <lineage>
        <taxon>Bacteria</taxon>
        <taxon>Bacillati</taxon>
        <taxon>Actinomycetota</taxon>
        <taxon>Actinomycetes</taxon>
        <taxon>Mycobacteriales</taxon>
        <taxon>Mycobacteriaceae</taxon>
        <taxon>Mycobacterium</taxon>
        <taxon>Mycobacterium tuberculosis complex</taxon>
    </lineage>
</organism>
<protein>
    <submittedName>
        <fullName evidence="2">Uncharacterized protein</fullName>
    </submittedName>
</protein>
<dbReference type="AlphaFoldDB" id="A0A655API2"/>
<dbReference type="Proteomes" id="UP000049023">
    <property type="component" value="Unassembled WGS sequence"/>
</dbReference>
<proteinExistence type="predicted"/>
<evidence type="ECO:0000256" key="1">
    <source>
        <dbReference type="SAM" id="MobiDB-lite"/>
    </source>
</evidence>
<feature type="region of interest" description="Disordered" evidence="1">
    <location>
        <begin position="46"/>
        <end position="72"/>
    </location>
</feature>
<evidence type="ECO:0000313" key="3">
    <source>
        <dbReference type="Proteomes" id="UP000049023"/>
    </source>
</evidence>
<feature type="compositionally biased region" description="Polar residues" evidence="1">
    <location>
        <begin position="47"/>
        <end position="60"/>
    </location>
</feature>
<dbReference type="EMBL" id="CNFU01001964">
    <property type="protein sequence ID" value="CKT93727.1"/>
    <property type="molecule type" value="Genomic_DNA"/>
</dbReference>
<gene>
    <name evidence="2" type="ORF">ERS027661_04840</name>
</gene>